<organism evidence="6">
    <name type="scientific">uncultured Thiotrichaceae bacterium</name>
    <dbReference type="NCBI Taxonomy" id="298394"/>
    <lineage>
        <taxon>Bacteria</taxon>
        <taxon>Pseudomonadati</taxon>
        <taxon>Pseudomonadota</taxon>
        <taxon>Gammaproteobacteria</taxon>
        <taxon>Thiotrichales</taxon>
        <taxon>Thiotrichaceae</taxon>
        <taxon>environmental samples</taxon>
    </lineage>
</organism>
<dbReference type="EC" id="1.8.5.3" evidence="6"/>
<dbReference type="InterPro" id="IPR017900">
    <property type="entry name" value="4Fe4S_Fe_S_CS"/>
</dbReference>
<feature type="domain" description="4Fe-4S ferredoxin-type" evidence="5">
    <location>
        <begin position="3"/>
        <end position="33"/>
    </location>
</feature>
<dbReference type="InterPro" id="IPR017896">
    <property type="entry name" value="4Fe4S_Fe-S-bd"/>
</dbReference>
<dbReference type="PROSITE" id="PS51379">
    <property type="entry name" value="4FE4S_FER_2"/>
    <property type="match status" value="3"/>
</dbReference>
<reference evidence="6" key="1">
    <citation type="submission" date="2020-01" db="EMBL/GenBank/DDBJ databases">
        <authorList>
            <person name="Meier V. D."/>
            <person name="Meier V D."/>
        </authorList>
    </citation>
    <scope>NUCLEOTIDE SEQUENCE</scope>
    <source>
        <strain evidence="6">HLG_WM_MAG_09</strain>
    </source>
</reference>
<dbReference type="EMBL" id="CACVAT010000453">
    <property type="protein sequence ID" value="CAA6827929.1"/>
    <property type="molecule type" value="Genomic_DNA"/>
</dbReference>
<dbReference type="GO" id="GO:0016491">
    <property type="term" value="F:oxidoreductase activity"/>
    <property type="evidence" value="ECO:0007669"/>
    <property type="project" value="UniProtKB-KW"/>
</dbReference>
<accession>A0A6S6U815</accession>
<gene>
    <name evidence="6" type="ORF">HELGO_WM19994</name>
</gene>
<evidence type="ECO:0000256" key="2">
    <source>
        <dbReference type="ARBA" id="ARBA00022723"/>
    </source>
</evidence>
<evidence type="ECO:0000259" key="5">
    <source>
        <dbReference type="PROSITE" id="PS51379"/>
    </source>
</evidence>
<dbReference type="Gene3D" id="3.30.70.20">
    <property type="match status" value="2"/>
</dbReference>
<keyword evidence="4" id="KW-0411">Iron-sulfur</keyword>
<dbReference type="PROSITE" id="PS00198">
    <property type="entry name" value="4FE4S_FER_1"/>
    <property type="match status" value="1"/>
</dbReference>
<evidence type="ECO:0000256" key="1">
    <source>
        <dbReference type="ARBA" id="ARBA00022485"/>
    </source>
</evidence>
<evidence type="ECO:0000313" key="6">
    <source>
        <dbReference type="EMBL" id="CAA6827929.1"/>
    </source>
</evidence>
<evidence type="ECO:0000256" key="4">
    <source>
        <dbReference type="ARBA" id="ARBA00023014"/>
    </source>
</evidence>
<dbReference type="PANTHER" id="PTHR43177">
    <property type="entry name" value="PROTEIN NRFC"/>
    <property type="match status" value="1"/>
</dbReference>
<keyword evidence="2" id="KW-0479">Metal-binding</keyword>
<dbReference type="Pfam" id="PF13247">
    <property type="entry name" value="Fer4_11"/>
    <property type="match status" value="1"/>
</dbReference>
<feature type="domain" description="4Fe-4S ferredoxin-type" evidence="5">
    <location>
        <begin position="62"/>
        <end position="94"/>
    </location>
</feature>
<sequence length="231" mass="25893">MKLGLVIDLDVCVGCHGCAVSCKQWNTSGTTGPLTDYKPYGEDPSGVWFNRIRHYEVGDYPNNKTINFPMSCNHCEQADCVDVCPTGASYKRAEDGIVLVDQDKCMGCNYCSWACPYGARELDRESGTMKKCTLCVDRIYDENLPEEDRQPSCVMTCPAHARHFGDFDDPDSNVSKLVRERSGYGLMHELGYNPTNQYLPPRLTRPIPTDDVKKDSLISSVKEWANKAIAR</sequence>
<keyword evidence="6" id="KW-0560">Oxidoreductase</keyword>
<name>A0A6S6U815_9GAMM</name>
<proteinExistence type="predicted"/>
<evidence type="ECO:0000256" key="3">
    <source>
        <dbReference type="ARBA" id="ARBA00023004"/>
    </source>
</evidence>
<feature type="domain" description="4Fe-4S ferredoxin-type" evidence="5">
    <location>
        <begin position="96"/>
        <end position="125"/>
    </location>
</feature>
<dbReference type="InterPro" id="IPR050954">
    <property type="entry name" value="ET_IronSulfur_Cluster-Binding"/>
</dbReference>
<dbReference type="PANTHER" id="PTHR43177:SF3">
    <property type="entry name" value="PROTEIN NRFC HOMOLOG"/>
    <property type="match status" value="1"/>
</dbReference>
<dbReference type="CDD" id="cd10551">
    <property type="entry name" value="PsrB"/>
    <property type="match status" value="1"/>
</dbReference>
<dbReference type="AlphaFoldDB" id="A0A6S6U815"/>
<dbReference type="SUPFAM" id="SSF54862">
    <property type="entry name" value="4Fe-4S ferredoxins"/>
    <property type="match status" value="1"/>
</dbReference>
<keyword evidence="3" id="KW-0408">Iron</keyword>
<keyword evidence="1" id="KW-0004">4Fe-4S</keyword>
<dbReference type="GO" id="GO:0046872">
    <property type="term" value="F:metal ion binding"/>
    <property type="evidence" value="ECO:0007669"/>
    <property type="project" value="UniProtKB-KW"/>
</dbReference>
<dbReference type="GO" id="GO:0051539">
    <property type="term" value="F:4 iron, 4 sulfur cluster binding"/>
    <property type="evidence" value="ECO:0007669"/>
    <property type="project" value="UniProtKB-KW"/>
</dbReference>
<protein>
    <submittedName>
        <fullName evidence="6">Anaerobic dimethyl sulfoxide reductase chain B (EC)</fullName>
        <ecNumber evidence="6">1.8.5.3</ecNumber>
    </submittedName>
</protein>